<reference evidence="1" key="2">
    <citation type="submission" date="2011-02" db="EMBL/GenBank/DDBJ databases">
        <authorList>
            <person name="MacLean D."/>
        </authorList>
    </citation>
    <scope>NUCLEOTIDE SEQUENCE</scope>
</reference>
<dbReference type="AlphaFoldDB" id="F0W0Q9"/>
<name>F0W0Q9_9STRA</name>
<sequence>MTDTLPIDSFLGRFVLSLFFHGIFSRHQYTFPNFDEFPTIIVIASDTCGTNDSMMQRDSQHQPRQCRFSAFSSQLCITVACHRAQFWSKQCSLDRSHALGIVWKTPITELFKHTHFNFSN</sequence>
<protein>
    <submittedName>
        <fullName evidence="1">AlNc14C5G694 protein</fullName>
    </submittedName>
</protein>
<dbReference type="EMBL" id="FR824050">
    <property type="protein sequence ID" value="CCA14633.1"/>
    <property type="molecule type" value="Genomic_DNA"/>
</dbReference>
<dbReference type="HOGENOM" id="CLU_2054028_0_0_1"/>
<proteinExistence type="predicted"/>
<evidence type="ECO:0000313" key="1">
    <source>
        <dbReference type="EMBL" id="CCA14633.1"/>
    </source>
</evidence>
<reference evidence="1" key="1">
    <citation type="journal article" date="2011" name="PLoS Biol.">
        <title>Gene gain and loss during evolution of obligate parasitism in the white rust pathogen of Arabidopsis thaliana.</title>
        <authorList>
            <person name="Kemen E."/>
            <person name="Gardiner A."/>
            <person name="Schultz-Larsen T."/>
            <person name="Kemen A.C."/>
            <person name="Balmuth A.L."/>
            <person name="Robert-Seilaniantz A."/>
            <person name="Bailey K."/>
            <person name="Holub E."/>
            <person name="Studholme D.J."/>
            <person name="Maclean D."/>
            <person name="Jones J.D."/>
        </authorList>
    </citation>
    <scope>NUCLEOTIDE SEQUENCE</scope>
</reference>
<accession>F0W0Q9</accession>
<organism evidence="1">
    <name type="scientific">Albugo laibachii Nc14</name>
    <dbReference type="NCBI Taxonomy" id="890382"/>
    <lineage>
        <taxon>Eukaryota</taxon>
        <taxon>Sar</taxon>
        <taxon>Stramenopiles</taxon>
        <taxon>Oomycota</taxon>
        <taxon>Peronosporomycetes</taxon>
        <taxon>Albuginales</taxon>
        <taxon>Albuginaceae</taxon>
        <taxon>Albugo</taxon>
    </lineage>
</organism>
<gene>
    <name evidence="1" type="primary">AlNc14C5G694</name>
    <name evidence="1" type="ORF">ALNC14_007760</name>
</gene>